<feature type="domain" description="Helicase ATP-binding" evidence="9">
    <location>
        <begin position="48"/>
        <end position="221"/>
    </location>
</feature>
<keyword evidence="4 7" id="KW-0067">ATP-binding</keyword>
<dbReference type="Proteomes" id="UP000235015">
    <property type="component" value="Unassembled WGS sequence"/>
</dbReference>
<dbReference type="GO" id="GO:0016787">
    <property type="term" value="F:hydrolase activity"/>
    <property type="evidence" value="ECO:0007669"/>
    <property type="project" value="UniProtKB-KW"/>
</dbReference>
<dbReference type="InterPro" id="IPR000629">
    <property type="entry name" value="RNA-helicase_DEAD-box_CS"/>
</dbReference>
<evidence type="ECO:0000259" key="9">
    <source>
        <dbReference type="PROSITE" id="PS51192"/>
    </source>
</evidence>
<dbReference type="CDD" id="cd18787">
    <property type="entry name" value="SF2_C_DEAD"/>
    <property type="match status" value="1"/>
</dbReference>
<dbReference type="Gene3D" id="3.40.50.300">
    <property type="entry name" value="P-loop containing nucleotide triphosphate hydrolases"/>
    <property type="match status" value="2"/>
</dbReference>
<feature type="short sequence motif" description="Q motif" evidence="6">
    <location>
        <begin position="17"/>
        <end position="45"/>
    </location>
</feature>
<evidence type="ECO:0000256" key="4">
    <source>
        <dbReference type="ARBA" id="ARBA00022840"/>
    </source>
</evidence>
<evidence type="ECO:0000256" key="5">
    <source>
        <dbReference type="ARBA" id="ARBA00038437"/>
    </source>
</evidence>
<feature type="compositionally biased region" description="Basic residues" evidence="8">
    <location>
        <begin position="459"/>
        <end position="471"/>
    </location>
</feature>
<dbReference type="InterPro" id="IPR001650">
    <property type="entry name" value="Helicase_C-like"/>
</dbReference>
<dbReference type="GO" id="GO:0003676">
    <property type="term" value="F:nucleic acid binding"/>
    <property type="evidence" value="ECO:0007669"/>
    <property type="project" value="InterPro"/>
</dbReference>
<keyword evidence="3 7" id="KW-0347">Helicase</keyword>
<keyword evidence="2 7" id="KW-0378">Hydrolase</keyword>
<dbReference type="GO" id="GO:0005829">
    <property type="term" value="C:cytosol"/>
    <property type="evidence" value="ECO:0007669"/>
    <property type="project" value="TreeGrafter"/>
</dbReference>
<dbReference type="PROSITE" id="PS00039">
    <property type="entry name" value="DEAD_ATP_HELICASE"/>
    <property type="match status" value="1"/>
</dbReference>
<evidence type="ECO:0000313" key="13">
    <source>
        <dbReference type="Proteomes" id="UP000235015"/>
    </source>
</evidence>
<dbReference type="PANTHER" id="PTHR47959">
    <property type="entry name" value="ATP-DEPENDENT RNA HELICASE RHLE-RELATED"/>
    <property type="match status" value="1"/>
</dbReference>
<reference evidence="12 13" key="1">
    <citation type="submission" date="2017-11" db="EMBL/GenBank/DDBJ databases">
        <title>Genome-resolved metagenomics identifies genetic mobility, metabolic interactions, and unexpected diversity in perchlorate-reducing communities.</title>
        <authorList>
            <person name="Barnum T.P."/>
            <person name="Figueroa I.A."/>
            <person name="Carlstrom C.I."/>
            <person name="Lucas L.N."/>
            <person name="Engelbrektson A.L."/>
            <person name="Coates J.D."/>
        </authorList>
    </citation>
    <scope>NUCLEOTIDE SEQUENCE [LARGE SCALE GENOMIC DNA]</scope>
    <source>
        <strain evidence="12">BM301</strain>
    </source>
</reference>
<evidence type="ECO:0000256" key="8">
    <source>
        <dbReference type="SAM" id="MobiDB-lite"/>
    </source>
</evidence>
<dbReference type="AlphaFoldDB" id="A0A2N6CZ72"/>
<dbReference type="Pfam" id="PF00270">
    <property type="entry name" value="DEAD"/>
    <property type="match status" value="1"/>
</dbReference>
<sequence>MNYNSRQFRFIALKVIPLLSSFPLHPRLLQTLDALGLSEATPIQQQAIPVALERRDLIASAETGSGKTFAFLLPTLDHLLNTTAPGSGTRVLILVPTRELAHQIIKQGQKLTRSTRLQIGLITGGESFKYQRALFRKNPEIIVATPGRLLEHLEQGTPDFSELEVLVLDEADRMLDMGFSEDVLTITGQCNKARQTLLFSATLSHRGLKGMTDTLLRDPATITLSTVRDRHGNIIQQIIPADDKIHNRSLLAWLLQHETYDKALVFTNTRLQADALGPELRNEGLRAGVLHGDMSQDERNQVMAFLRQGTIKVLVATDVAARGLDIKGVDLVINFDMARSGKDYVHRIGRTGRAGKQGLAISLIAHQEWNLMTGIERYLKHEFERRTIQEIAGKYRGPKKLKNSGKAAGGKKKSATDKAEKNQARKPKQRLRDQKNIGKRRKPSAGGTTDTPREAGHKPLTRKTVKPVKPD</sequence>
<feature type="domain" description="Helicase C-terminal" evidence="10">
    <location>
        <begin position="249"/>
        <end position="399"/>
    </location>
</feature>
<dbReference type="InterPro" id="IPR044742">
    <property type="entry name" value="DEAD/DEAH_RhlB"/>
</dbReference>
<keyword evidence="1 7" id="KW-0547">Nucleotide-binding</keyword>
<evidence type="ECO:0000259" key="11">
    <source>
        <dbReference type="PROSITE" id="PS51195"/>
    </source>
</evidence>
<dbReference type="EMBL" id="PKUN01000004">
    <property type="protein sequence ID" value="PLX62676.1"/>
    <property type="molecule type" value="Genomic_DNA"/>
</dbReference>
<comment type="similarity">
    <text evidence="5 7">Belongs to the DEAD box helicase family.</text>
</comment>
<dbReference type="SMART" id="SM00490">
    <property type="entry name" value="HELICc"/>
    <property type="match status" value="1"/>
</dbReference>
<evidence type="ECO:0000313" key="12">
    <source>
        <dbReference type="EMBL" id="PLX62676.1"/>
    </source>
</evidence>
<dbReference type="SUPFAM" id="SSF52540">
    <property type="entry name" value="P-loop containing nucleoside triphosphate hydrolases"/>
    <property type="match status" value="1"/>
</dbReference>
<dbReference type="Pfam" id="PF00271">
    <property type="entry name" value="Helicase_C"/>
    <property type="match status" value="1"/>
</dbReference>
<evidence type="ECO:0000256" key="2">
    <source>
        <dbReference type="ARBA" id="ARBA00022801"/>
    </source>
</evidence>
<dbReference type="STRING" id="1111735.GCA_000428045_00466"/>
<dbReference type="InterPro" id="IPR027417">
    <property type="entry name" value="P-loop_NTPase"/>
</dbReference>
<evidence type="ECO:0000256" key="7">
    <source>
        <dbReference type="RuleBase" id="RU000492"/>
    </source>
</evidence>
<protein>
    <submittedName>
        <fullName evidence="12">RNA helicase</fullName>
    </submittedName>
</protein>
<feature type="domain" description="DEAD-box RNA helicase Q" evidence="11">
    <location>
        <begin position="17"/>
        <end position="45"/>
    </location>
</feature>
<dbReference type="InterPro" id="IPR050079">
    <property type="entry name" value="DEAD_box_RNA_helicase"/>
</dbReference>
<dbReference type="PROSITE" id="PS51195">
    <property type="entry name" value="Q_MOTIF"/>
    <property type="match status" value="1"/>
</dbReference>
<dbReference type="PROSITE" id="PS51194">
    <property type="entry name" value="HELICASE_CTER"/>
    <property type="match status" value="1"/>
</dbReference>
<dbReference type="InterPro" id="IPR014001">
    <property type="entry name" value="Helicase_ATP-bd"/>
</dbReference>
<name>A0A2N6CZ72_9GAMM</name>
<evidence type="ECO:0000256" key="3">
    <source>
        <dbReference type="ARBA" id="ARBA00022806"/>
    </source>
</evidence>
<dbReference type="InterPro" id="IPR011545">
    <property type="entry name" value="DEAD/DEAH_box_helicase_dom"/>
</dbReference>
<evidence type="ECO:0000256" key="6">
    <source>
        <dbReference type="PROSITE-ProRule" id="PRU00552"/>
    </source>
</evidence>
<dbReference type="InterPro" id="IPR014014">
    <property type="entry name" value="RNA_helicase_DEAD_Q_motif"/>
</dbReference>
<dbReference type="GO" id="GO:0005524">
    <property type="term" value="F:ATP binding"/>
    <property type="evidence" value="ECO:0007669"/>
    <property type="project" value="UniProtKB-KW"/>
</dbReference>
<dbReference type="CDD" id="cd00268">
    <property type="entry name" value="DEADc"/>
    <property type="match status" value="1"/>
</dbReference>
<feature type="compositionally biased region" description="Basic and acidic residues" evidence="8">
    <location>
        <begin position="414"/>
        <end position="423"/>
    </location>
</feature>
<gene>
    <name evidence="12" type="ORF">C0630_05585</name>
</gene>
<evidence type="ECO:0000256" key="1">
    <source>
        <dbReference type="ARBA" id="ARBA00022741"/>
    </source>
</evidence>
<dbReference type="PANTHER" id="PTHR47959:SF3">
    <property type="entry name" value="ATP-DEPENDENT RNA HELICASE SRMB"/>
    <property type="match status" value="1"/>
</dbReference>
<dbReference type="SMART" id="SM00487">
    <property type="entry name" value="DEXDc"/>
    <property type="match status" value="1"/>
</dbReference>
<feature type="region of interest" description="Disordered" evidence="8">
    <location>
        <begin position="394"/>
        <end position="471"/>
    </location>
</feature>
<proteinExistence type="inferred from homology"/>
<evidence type="ECO:0000259" key="10">
    <source>
        <dbReference type="PROSITE" id="PS51194"/>
    </source>
</evidence>
<comment type="caution">
    <text evidence="12">The sequence shown here is derived from an EMBL/GenBank/DDBJ whole genome shotgun (WGS) entry which is preliminary data.</text>
</comment>
<organism evidence="12 13">
    <name type="scientific">Sedimenticola selenatireducens</name>
    <dbReference type="NCBI Taxonomy" id="191960"/>
    <lineage>
        <taxon>Bacteria</taxon>
        <taxon>Pseudomonadati</taxon>
        <taxon>Pseudomonadota</taxon>
        <taxon>Gammaproteobacteria</taxon>
        <taxon>Chromatiales</taxon>
        <taxon>Sedimenticolaceae</taxon>
        <taxon>Sedimenticola</taxon>
    </lineage>
</organism>
<accession>A0A2N6CZ72</accession>
<dbReference type="GO" id="GO:0003724">
    <property type="term" value="F:RNA helicase activity"/>
    <property type="evidence" value="ECO:0007669"/>
    <property type="project" value="InterPro"/>
</dbReference>
<dbReference type="PROSITE" id="PS51192">
    <property type="entry name" value="HELICASE_ATP_BIND_1"/>
    <property type="match status" value="1"/>
</dbReference>
<feature type="compositionally biased region" description="Basic residues" evidence="8">
    <location>
        <begin position="396"/>
        <end position="413"/>
    </location>
</feature>